<name>A0AAE1WAI8_9LAMI</name>
<keyword evidence="3" id="KW-1185">Reference proteome</keyword>
<reference evidence="2" key="2">
    <citation type="journal article" date="2024" name="Plant">
        <title>Genomic evolution and insights into agronomic trait innovations of Sesamum species.</title>
        <authorList>
            <person name="Miao H."/>
            <person name="Wang L."/>
            <person name="Qu L."/>
            <person name="Liu H."/>
            <person name="Sun Y."/>
            <person name="Le M."/>
            <person name="Wang Q."/>
            <person name="Wei S."/>
            <person name="Zheng Y."/>
            <person name="Lin W."/>
            <person name="Duan Y."/>
            <person name="Cao H."/>
            <person name="Xiong S."/>
            <person name="Wang X."/>
            <person name="Wei L."/>
            <person name="Li C."/>
            <person name="Ma Q."/>
            <person name="Ju M."/>
            <person name="Zhao R."/>
            <person name="Li G."/>
            <person name="Mu C."/>
            <person name="Tian Q."/>
            <person name="Mei H."/>
            <person name="Zhang T."/>
            <person name="Gao T."/>
            <person name="Zhang H."/>
        </authorList>
    </citation>
    <scope>NUCLEOTIDE SEQUENCE</scope>
    <source>
        <strain evidence="2">K16</strain>
    </source>
</reference>
<gene>
    <name evidence="2" type="ORF">Sango_2312700</name>
</gene>
<evidence type="ECO:0000259" key="1">
    <source>
        <dbReference type="Pfam" id="PF24626"/>
    </source>
</evidence>
<dbReference type="AlphaFoldDB" id="A0AAE1WAI8"/>
<feature type="domain" description="Tf2-1-like SH3-like" evidence="1">
    <location>
        <begin position="24"/>
        <end position="71"/>
    </location>
</feature>
<dbReference type="Proteomes" id="UP001289374">
    <property type="component" value="Unassembled WGS sequence"/>
</dbReference>
<comment type="caution">
    <text evidence="2">The sequence shown here is derived from an EMBL/GenBank/DDBJ whole genome shotgun (WGS) entry which is preliminary data.</text>
</comment>
<dbReference type="EMBL" id="JACGWL010000013">
    <property type="protein sequence ID" value="KAK4389757.1"/>
    <property type="molecule type" value="Genomic_DNA"/>
</dbReference>
<accession>A0AAE1WAI8</accession>
<evidence type="ECO:0000313" key="2">
    <source>
        <dbReference type="EMBL" id="KAK4389757.1"/>
    </source>
</evidence>
<dbReference type="Pfam" id="PF24626">
    <property type="entry name" value="SH3_Tf2-1"/>
    <property type="match status" value="1"/>
</dbReference>
<reference evidence="2" key="1">
    <citation type="submission" date="2020-06" db="EMBL/GenBank/DDBJ databases">
        <authorList>
            <person name="Li T."/>
            <person name="Hu X."/>
            <person name="Zhang T."/>
            <person name="Song X."/>
            <person name="Zhang H."/>
            <person name="Dai N."/>
            <person name="Sheng W."/>
            <person name="Hou X."/>
            <person name="Wei L."/>
        </authorList>
    </citation>
    <scope>NUCLEOTIDE SEQUENCE</scope>
    <source>
        <strain evidence="2">K16</strain>
        <tissue evidence="2">Leaf</tissue>
    </source>
</reference>
<protein>
    <recommendedName>
        <fullName evidence="1">Tf2-1-like SH3-like domain-containing protein</fullName>
    </recommendedName>
</protein>
<proteinExistence type="predicted"/>
<organism evidence="2 3">
    <name type="scientific">Sesamum angolense</name>
    <dbReference type="NCBI Taxonomy" id="2727404"/>
    <lineage>
        <taxon>Eukaryota</taxon>
        <taxon>Viridiplantae</taxon>
        <taxon>Streptophyta</taxon>
        <taxon>Embryophyta</taxon>
        <taxon>Tracheophyta</taxon>
        <taxon>Spermatophyta</taxon>
        <taxon>Magnoliopsida</taxon>
        <taxon>eudicotyledons</taxon>
        <taxon>Gunneridae</taxon>
        <taxon>Pentapetalae</taxon>
        <taxon>asterids</taxon>
        <taxon>lamiids</taxon>
        <taxon>Lamiales</taxon>
        <taxon>Pedaliaceae</taxon>
        <taxon>Sesamum</taxon>
    </lineage>
</organism>
<sequence>MTRQRMVQQANTKCTDMELEEDTWVYVKLQQHCQSSVVFCPSQKLAKKYFRPFRIVRELGGVAYELDLSDSQICPVPFQSPFLTWQLVDILGHHHLQNDPTSPEDVLVQCSNESPTDATCEPFAGLLAQFP</sequence>
<evidence type="ECO:0000313" key="3">
    <source>
        <dbReference type="Proteomes" id="UP001289374"/>
    </source>
</evidence>
<dbReference type="InterPro" id="IPR056924">
    <property type="entry name" value="SH3_Tf2-1"/>
</dbReference>